<gene>
    <name evidence="6" type="ORF">CALVIDRAFT_523652</name>
</gene>
<comment type="similarity">
    <text evidence="1">Belongs to the metallo-dependent hydrolases superfamily. TatD-type hydrolase family.</text>
</comment>
<keyword evidence="4" id="KW-0378">Hydrolase</keyword>
<name>A0A167FMG0_CALVF</name>
<evidence type="ECO:0000313" key="7">
    <source>
        <dbReference type="Proteomes" id="UP000076738"/>
    </source>
</evidence>
<organism evidence="6 7">
    <name type="scientific">Calocera viscosa (strain TUFC12733)</name>
    <dbReference type="NCBI Taxonomy" id="1330018"/>
    <lineage>
        <taxon>Eukaryota</taxon>
        <taxon>Fungi</taxon>
        <taxon>Dikarya</taxon>
        <taxon>Basidiomycota</taxon>
        <taxon>Agaricomycotina</taxon>
        <taxon>Dacrymycetes</taxon>
        <taxon>Dacrymycetales</taxon>
        <taxon>Dacrymycetaceae</taxon>
        <taxon>Calocera</taxon>
    </lineage>
</organism>
<dbReference type="Proteomes" id="UP000076738">
    <property type="component" value="Unassembled WGS sequence"/>
</dbReference>
<keyword evidence="2" id="KW-0540">Nuclease</keyword>
<dbReference type="GO" id="GO:0046872">
    <property type="term" value="F:metal ion binding"/>
    <property type="evidence" value="ECO:0007669"/>
    <property type="project" value="UniProtKB-KW"/>
</dbReference>
<reference evidence="6 7" key="1">
    <citation type="journal article" date="2016" name="Mol. Biol. Evol.">
        <title>Comparative Genomics of Early-Diverging Mushroom-Forming Fungi Provides Insights into the Origins of Lignocellulose Decay Capabilities.</title>
        <authorList>
            <person name="Nagy L.G."/>
            <person name="Riley R."/>
            <person name="Tritt A."/>
            <person name="Adam C."/>
            <person name="Daum C."/>
            <person name="Floudas D."/>
            <person name="Sun H."/>
            <person name="Yadav J.S."/>
            <person name="Pangilinan J."/>
            <person name="Larsson K.H."/>
            <person name="Matsuura K."/>
            <person name="Barry K."/>
            <person name="Labutti K."/>
            <person name="Kuo R."/>
            <person name="Ohm R.A."/>
            <person name="Bhattacharya S.S."/>
            <person name="Shirouzu T."/>
            <person name="Yoshinaga Y."/>
            <person name="Martin F.M."/>
            <person name="Grigoriev I.V."/>
            <person name="Hibbett D.S."/>
        </authorList>
    </citation>
    <scope>NUCLEOTIDE SEQUENCE [LARGE SCALE GENOMIC DNA]</scope>
    <source>
        <strain evidence="6 7">TUFC12733</strain>
    </source>
</reference>
<dbReference type="PANTHER" id="PTHR10060:SF15">
    <property type="entry name" value="DEOXYRIBONUCLEASE TATDN1"/>
    <property type="match status" value="1"/>
</dbReference>
<evidence type="ECO:0000256" key="5">
    <source>
        <dbReference type="PIRSR" id="PIRSR005902-1"/>
    </source>
</evidence>
<dbReference type="PIRSF" id="PIRSF005902">
    <property type="entry name" value="DNase_TatD"/>
    <property type="match status" value="1"/>
</dbReference>
<dbReference type="InterPro" id="IPR050891">
    <property type="entry name" value="TatD-type_Hydrolase"/>
</dbReference>
<dbReference type="InterPro" id="IPR001130">
    <property type="entry name" value="TatD-like"/>
</dbReference>
<evidence type="ECO:0000256" key="4">
    <source>
        <dbReference type="ARBA" id="ARBA00022801"/>
    </source>
</evidence>
<keyword evidence="3 5" id="KW-0479">Metal-binding</keyword>
<feature type="binding site" evidence="5">
    <location>
        <position position="127"/>
    </location>
    <ligand>
        <name>a divalent metal cation</name>
        <dbReference type="ChEBI" id="CHEBI:60240"/>
        <label>1</label>
    </ligand>
</feature>
<dbReference type="CDD" id="cd01310">
    <property type="entry name" value="TatD_DNAse"/>
    <property type="match status" value="1"/>
</dbReference>
<feature type="binding site" evidence="5">
    <location>
        <position position="246"/>
    </location>
    <ligand>
        <name>a divalent metal cation</name>
        <dbReference type="ChEBI" id="CHEBI:60240"/>
        <label>1</label>
    </ligand>
</feature>
<dbReference type="AlphaFoldDB" id="A0A167FMG0"/>
<accession>A0A167FMG0</accession>
<dbReference type="PANTHER" id="PTHR10060">
    <property type="entry name" value="TATD FAMILY DEOXYRIBONUCLEASE"/>
    <property type="match status" value="1"/>
</dbReference>
<keyword evidence="7" id="KW-1185">Reference proteome</keyword>
<dbReference type="GO" id="GO:0008296">
    <property type="term" value="F:3'-5'-DNA exonuclease activity"/>
    <property type="evidence" value="ECO:0007669"/>
    <property type="project" value="TreeGrafter"/>
</dbReference>
<dbReference type="GO" id="GO:0005829">
    <property type="term" value="C:cytosol"/>
    <property type="evidence" value="ECO:0007669"/>
    <property type="project" value="TreeGrafter"/>
</dbReference>
<protein>
    <submittedName>
        <fullName evidence="6">Mg-dependent DNase</fullName>
    </submittedName>
</protein>
<evidence type="ECO:0000256" key="1">
    <source>
        <dbReference type="ARBA" id="ARBA00009275"/>
    </source>
</evidence>
<proteinExistence type="inferred from homology"/>
<dbReference type="STRING" id="1330018.A0A167FMG0"/>
<dbReference type="Gene3D" id="3.20.20.140">
    <property type="entry name" value="Metal-dependent hydrolases"/>
    <property type="match status" value="1"/>
</dbReference>
<feature type="binding site" evidence="5">
    <location>
        <position position="197"/>
    </location>
    <ligand>
        <name>a divalent metal cation</name>
        <dbReference type="ChEBI" id="CHEBI:60240"/>
        <label>2</label>
    </ligand>
</feature>
<feature type="binding site" evidence="5">
    <location>
        <position position="164"/>
    </location>
    <ligand>
        <name>a divalent metal cation</name>
        <dbReference type="ChEBI" id="CHEBI:60240"/>
        <label>2</label>
    </ligand>
</feature>
<sequence length="335" mass="36188">MPPSGDTIPSTQFIDIGVNLTDPVFRGLYRGKQVHEDDFANVIIRADAAGVKGMMITGGSLHESREAVDLANSSGAGIYATVGVHPTRTSQLESYPSGAAVYLGLLEELIEQNSKPKGKGKIVAWGECGLDYDRLQFSDVDTQKKHFATQLKLAQKHGLPLFLHSRSAHQDFVSICRGAGYDKDGGHANGGKSGVVHSFTGTEAEMKELVEMGFYIGLNGCSLKTEENLAVAKAVPLERLMLETADAPWCTITTPHSSYHHLKALPTDLRQLYFPDSCKKEKFVTGKTVKGRNEPCATGGVAWIVAQVKGVSIDEVATHAWKNTVGLFGLSELDE</sequence>
<evidence type="ECO:0000256" key="2">
    <source>
        <dbReference type="ARBA" id="ARBA00022722"/>
    </source>
</evidence>
<evidence type="ECO:0000313" key="6">
    <source>
        <dbReference type="EMBL" id="KZO89655.1"/>
    </source>
</evidence>
<dbReference type="InterPro" id="IPR032466">
    <property type="entry name" value="Metal_Hydrolase"/>
</dbReference>
<dbReference type="EMBL" id="KV417373">
    <property type="protein sequence ID" value="KZO89655.1"/>
    <property type="molecule type" value="Genomic_DNA"/>
</dbReference>
<dbReference type="SUPFAM" id="SSF51556">
    <property type="entry name" value="Metallo-dependent hydrolases"/>
    <property type="match status" value="1"/>
</dbReference>
<evidence type="ECO:0000256" key="3">
    <source>
        <dbReference type="ARBA" id="ARBA00022723"/>
    </source>
</evidence>
<dbReference type="OrthoDB" id="6079689at2759"/>
<dbReference type="Pfam" id="PF01026">
    <property type="entry name" value="TatD_DNase"/>
    <property type="match status" value="1"/>
</dbReference>